<dbReference type="PANTHER" id="PTHR22576:SF41">
    <property type="entry name" value="CASPASE 14, APOPTOSIS-RELATED CYSTEINE PEPTIDASE"/>
    <property type="match status" value="1"/>
</dbReference>
<dbReference type="SUPFAM" id="SSF52129">
    <property type="entry name" value="Caspase-like"/>
    <property type="match status" value="2"/>
</dbReference>
<dbReference type="InterPro" id="IPR001309">
    <property type="entry name" value="Pept_C14_p20"/>
</dbReference>
<evidence type="ECO:0000256" key="2">
    <source>
        <dbReference type="RuleBase" id="RU003971"/>
    </source>
</evidence>
<reference evidence="5 6" key="1">
    <citation type="submission" date="2018-10" db="EMBL/GenBank/DDBJ databases">
        <title>Genome assembly for a Yunnan-Guizhou Plateau 3E fish, Anabarilius grahami (Regan), and its evolutionary and genetic applications.</title>
        <authorList>
            <person name="Jiang W."/>
        </authorList>
    </citation>
    <scope>NUCLEOTIDE SEQUENCE [LARGE SCALE GENOMIC DNA]</scope>
    <source>
        <strain evidence="5">AG-KIZ</strain>
        <tissue evidence="5">Muscle</tissue>
    </source>
</reference>
<feature type="domain" description="Caspase family p10" evidence="3">
    <location>
        <begin position="150"/>
        <end position="233"/>
    </location>
</feature>
<evidence type="ECO:0000313" key="6">
    <source>
        <dbReference type="Proteomes" id="UP000281406"/>
    </source>
</evidence>
<protein>
    <submittedName>
        <fullName evidence="5">Caspase-3</fullName>
    </submittedName>
</protein>
<gene>
    <name evidence="5" type="ORF">DPX16_10541</name>
</gene>
<dbReference type="InterPro" id="IPR002138">
    <property type="entry name" value="Pept_C14_p10"/>
</dbReference>
<comment type="caution">
    <text evidence="5">The sequence shown here is derived from an EMBL/GenBank/DDBJ whole genome shotgun (WGS) entry which is preliminary data.</text>
</comment>
<feature type="domain" description="Caspase family p20" evidence="4">
    <location>
        <begin position="1"/>
        <end position="121"/>
    </location>
</feature>
<feature type="domain" description="Caspase family p10" evidence="3">
    <location>
        <begin position="414"/>
        <end position="497"/>
    </location>
</feature>
<dbReference type="Gene3D" id="3.40.50.1460">
    <property type="match status" value="2"/>
</dbReference>
<sequence>MKNRALIVSVGNFYPDAGLNKRNGVKRDSRRLHKILTKLGFSVDIKIDIEAEEIYEAFKAESEKTVKDCFVGIISTHGEEGVVFGADGRAVKLAEIYSYFGGPSMVDKSKLFLIQACRGYGLDGGVEVETDSSSSEEEDSMSELFSIPIDTAVMYATSPGYGAFMHPLGSALIQTLCDLLEKEGGPDLEITKLLTRLNYQVAYNFQSRGETLGGKKQMPCFVTRFTREVFPFSKTAAAEDLSLNFAATKLLDEPVRFPFTANKTVKNRALIVSVGNFYPEAGLNKRNGVKRDSRRLHKILTKLGFSVEIRIDIEAEEIYEAFKAESEKTVKDCFVGIISTHGEEGVVFGADGRAVKLAEIYSYFGGPSMVDKSKLFLIQACRGYGLDGGVEVETDSSSLKEEDGLSELFSIPIDTAVMYATSPGYGAFMHPLGSALIQTLCDLLEKEGGPDLEITKLLTRLNYQVAYNFQSRGETLGGKKQMPCFVTRFTREVFPFSKTAAAEDLSLNFAATQLIDEPVRSRKSSIS</sequence>
<name>A0A3N0Z843_ANAGA</name>
<organism evidence="5 6">
    <name type="scientific">Anabarilius grahami</name>
    <name type="common">Kanglang fish</name>
    <name type="synonym">Barilius grahami</name>
    <dbReference type="NCBI Taxonomy" id="495550"/>
    <lineage>
        <taxon>Eukaryota</taxon>
        <taxon>Metazoa</taxon>
        <taxon>Chordata</taxon>
        <taxon>Craniata</taxon>
        <taxon>Vertebrata</taxon>
        <taxon>Euteleostomi</taxon>
        <taxon>Actinopterygii</taxon>
        <taxon>Neopterygii</taxon>
        <taxon>Teleostei</taxon>
        <taxon>Ostariophysi</taxon>
        <taxon>Cypriniformes</taxon>
        <taxon>Xenocyprididae</taxon>
        <taxon>Xenocypridinae</taxon>
        <taxon>Xenocypridinae incertae sedis</taxon>
        <taxon>Anabarilius</taxon>
    </lineage>
</organism>
<evidence type="ECO:0000259" key="3">
    <source>
        <dbReference type="PROSITE" id="PS50207"/>
    </source>
</evidence>
<dbReference type="InterPro" id="IPR015917">
    <property type="entry name" value="Pept_C14A"/>
</dbReference>
<dbReference type="OrthoDB" id="6116485at2759"/>
<dbReference type="Pfam" id="PF00656">
    <property type="entry name" value="Peptidase_C14"/>
    <property type="match status" value="2"/>
</dbReference>
<proteinExistence type="inferred from homology"/>
<dbReference type="AlphaFoldDB" id="A0A3N0Z843"/>
<dbReference type="PROSITE" id="PS50207">
    <property type="entry name" value="CASPASE_P10"/>
    <property type="match status" value="2"/>
</dbReference>
<accession>A0A3N0Z843</accession>
<dbReference type="InterPro" id="IPR011600">
    <property type="entry name" value="Pept_C14_caspase"/>
</dbReference>
<dbReference type="PANTHER" id="PTHR22576">
    <property type="entry name" value="MUCOSA ASSOCIATED LYMPHOID TISSUE LYMPHOMA TRANSLOCATION PROTEIN 1/PARACASPASE"/>
    <property type="match status" value="1"/>
</dbReference>
<dbReference type="GO" id="GO:0006508">
    <property type="term" value="P:proteolysis"/>
    <property type="evidence" value="ECO:0007669"/>
    <property type="project" value="InterPro"/>
</dbReference>
<dbReference type="EMBL" id="RJVU01007007">
    <property type="protein sequence ID" value="ROL54118.1"/>
    <property type="molecule type" value="Genomic_DNA"/>
</dbReference>
<dbReference type="SMART" id="SM00115">
    <property type="entry name" value="CASc"/>
    <property type="match status" value="2"/>
</dbReference>
<feature type="domain" description="Caspase family p20" evidence="4">
    <location>
        <begin position="269"/>
        <end position="385"/>
    </location>
</feature>
<dbReference type="PRINTS" id="PR00376">
    <property type="entry name" value="IL1BCENZYME"/>
</dbReference>
<dbReference type="InterPro" id="IPR052039">
    <property type="entry name" value="Caspase-related_regulators"/>
</dbReference>
<dbReference type="InterPro" id="IPR029030">
    <property type="entry name" value="Caspase-like_dom_sf"/>
</dbReference>
<keyword evidence="6" id="KW-1185">Reference proteome</keyword>
<evidence type="ECO:0000259" key="4">
    <source>
        <dbReference type="PROSITE" id="PS50208"/>
    </source>
</evidence>
<dbReference type="PROSITE" id="PS50208">
    <property type="entry name" value="CASPASE_P20"/>
    <property type="match status" value="2"/>
</dbReference>
<evidence type="ECO:0000313" key="5">
    <source>
        <dbReference type="EMBL" id="ROL54118.1"/>
    </source>
</evidence>
<dbReference type="GO" id="GO:0004197">
    <property type="term" value="F:cysteine-type endopeptidase activity"/>
    <property type="evidence" value="ECO:0007669"/>
    <property type="project" value="InterPro"/>
</dbReference>
<dbReference type="Proteomes" id="UP000281406">
    <property type="component" value="Unassembled WGS sequence"/>
</dbReference>
<evidence type="ECO:0000256" key="1">
    <source>
        <dbReference type="ARBA" id="ARBA00010134"/>
    </source>
</evidence>
<dbReference type="FunFam" id="3.40.50.1460:FF:000024">
    <property type="entry name" value="Caspase 21"/>
    <property type="match status" value="2"/>
</dbReference>
<comment type="similarity">
    <text evidence="1 2">Belongs to the peptidase C14A family.</text>
</comment>